<dbReference type="FunFam" id="1.20.1260.100:FF:000001">
    <property type="entry name" value="translocator protein 2"/>
    <property type="match status" value="1"/>
</dbReference>
<proteinExistence type="inferred from homology"/>
<evidence type="ECO:0000256" key="5">
    <source>
        <dbReference type="ARBA" id="ARBA00023136"/>
    </source>
</evidence>
<dbReference type="Pfam" id="PF03073">
    <property type="entry name" value="TspO_MBR"/>
    <property type="match status" value="1"/>
</dbReference>
<organism evidence="7 8">
    <name type="scientific">Elysia chlorotica</name>
    <name type="common">Eastern emerald elysia</name>
    <name type="synonym">Sea slug</name>
    <dbReference type="NCBI Taxonomy" id="188477"/>
    <lineage>
        <taxon>Eukaryota</taxon>
        <taxon>Metazoa</taxon>
        <taxon>Spiralia</taxon>
        <taxon>Lophotrochozoa</taxon>
        <taxon>Mollusca</taxon>
        <taxon>Gastropoda</taxon>
        <taxon>Heterobranchia</taxon>
        <taxon>Euthyneura</taxon>
        <taxon>Panpulmonata</taxon>
        <taxon>Sacoglossa</taxon>
        <taxon>Placobranchoidea</taxon>
        <taxon>Plakobranchidae</taxon>
        <taxon>Elysia</taxon>
    </lineage>
</organism>
<evidence type="ECO:0000256" key="2">
    <source>
        <dbReference type="ARBA" id="ARBA00007524"/>
    </source>
</evidence>
<feature type="transmembrane region" description="Helical" evidence="6">
    <location>
        <begin position="6"/>
        <end position="25"/>
    </location>
</feature>
<accession>A0A433TQZ9</accession>
<evidence type="ECO:0000256" key="3">
    <source>
        <dbReference type="ARBA" id="ARBA00022692"/>
    </source>
</evidence>
<keyword evidence="8" id="KW-1185">Reference proteome</keyword>
<dbReference type="CDD" id="cd15904">
    <property type="entry name" value="TSPO_MBR"/>
    <property type="match status" value="1"/>
</dbReference>
<comment type="subcellular location">
    <subcellularLocation>
        <location evidence="1">Membrane</location>
        <topology evidence="1">Multi-pass membrane protein</topology>
    </subcellularLocation>
</comment>
<dbReference type="PANTHER" id="PTHR10057">
    <property type="entry name" value="PERIPHERAL-TYPE BENZODIAZEPINE RECEPTOR"/>
    <property type="match status" value="1"/>
</dbReference>
<dbReference type="PANTHER" id="PTHR10057:SF0">
    <property type="entry name" value="TRANSLOCATOR PROTEIN"/>
    <property type="match status" value="1"/>
</dbReference>
<protein>
    <submittedName>
        <fullName evidence="7">Uncharacterized protein</fullName>
    </submittedName>
</protein>
<evidence type="ECO:0000256" key="4">
    <source>
        <dbReference type="ARBA" id="ARBA00022989"/>
    </source>
</evidence>
<feature type="non-terminal residue" evidence="7">
    <location>
        <position position="81"/>
    </location>
</feature>
<dbReference type="Proteomes" id="UP000271974">
    <property type="component" value="Unassembled WGS sequence"/>
</dbReference>
<dbReference type="EMBL" id="RQTK01000220">
    <property type="protein sequence ID" value="RUS84025.1"/>
    <property type="molecule type" value="Genomic_DNA"/>
</dbReference>
<reference evidence="7 8" key="1">
    <citation type="submission" date="2019-01" db="EMBL/GenBank/DDBJ databases">
        <title>A draft genome assembly of the solar-powered sea slug Elysia chlorotica.</title>
        <authorList>
            <person name="Cai H."/>
            <person name="Li Q."/>
            <person name="Fang X."/>
            <person name="Li J."/>
            <person name="Curtis N.E."/>
            <person name="Altenburger A."/>
            <person name="Shibata T."/>
            <person name="Feng M."/>
            <person name="Maeda T."/>
            <person name="Schwartz J.A."/>
            <person name="Shigenobu S."/>
            <person name="Lundholm N."/>
            <person name="Nishiyama T."/>
            <person name="Yang H."/>
            <person name="Hasebe M."/>
            <person name="Li S."/>
            <person name="Pierce S.K."/>
            <person name="Wang J."/>
        </authorList>
    </citation>
    <scope>NUCLEOTIDE SEQUENCE [LARGE SCALE GENOMIC DNA]</scope>
    <source>
        <strain evidence="7">EC2010</strain>
        <tissue evidence="7">Whole organism of an adult</tissue>
    </source>
</reference>
<keyword evidence="5 6" id="KW-0472">Membrane</keyword>
<evidence type="ECO:0000256" key="1">
    <source>
        <dbReference type="ARBA" id="ARBA00004141"/>
    </source>
</evidence>
<dbReference type="InterPro" id="IPR004307">
    <property type="entry name" value="TspO_MBR"/>
</dbReference>
<evidence type="ECO:0000256" key="6">
    <source>
        <dbReference type="SAM" id="Phobius"/>
    </source>
</evidence>
<dbReference type="OrthoDB" id="8841220at2759"/>
<gene>
    <name evidence="7" type="ORF">EGW08_008203</name>
</gene>
<comment type="similarity">
    <text evidence="2">Belongs to the TspO/BZRP family.</text>
</comment>
<dbReference type="GO" id="GO:0033013">
    <property type="term" value="P:tetrapyrrole metabolic process"/>
    <property type="evidence" value="ECO:0007669"/>
    <property type="project" value="UniProtKB-ARBA"/>
</dbReference>
<dbReference type="Gene3D" id="1.20.1260.100">
    <property type="entry name" value="TspO/MBR protein"/>
    <property type="match status" value="1"/>
</dbReference>
<dbReference type="STRING" id="188477.A0A433TQZ9"/>
<dbReference type="AlphaFoldDB" id="A0A433TQZ9"/>
<evidence type="ECO:0000313" key="7">
    <source>
        <dbReference type="EMBL" id="RUS84025.1"/>
    </source>
</evidence>
<keyword evidence="3 6" id="KW-0812">Transmembrane</keyword>
<comment type="caution">
    <text evidence="7">The sequence shown here is derived from an EMBL/GenBank/DDBJ whole genome shotgun (WGS) entry which is preliminary data.</text>
</comment>
<sequence length="81" mass="8697">MSDYLIPAGAIILPHIGGYFGSLIGRSNSAWLNSLKQPSWRPPRAAFPPVWLSLYSSMGYASYLVWRDGGGFHGLAGSALA</sequence>
<evidence type="ECO:0000313" key="8">
    <source>
        <dbReference type="Proteomes" id="UP000271974"/>
    </source>
</evidence>
<keyword evidence="4 6" id="KW-1133">Transmembrane helix</keyword>
<dbReference type="InterPro" id="IPR038330">
    <property type="entry name" value="TspO/MBR-related_sf"/>
</dbReference>
<name>A0A433TQZ9_ELYCH</name>
<dbReference type="GO" id="GO:0005741">
    <property type="term" value="C:mitochondrial outer membrane"/>
    <property type="evidence" value="ECO:0007669"/>
    <property type="project" value="TreeGrafter"/>
</dbReference>